<name>A0A1M4ZHK4_9FLAO</name>
<dbReference type="GO" id="GO:0005886">
    <property type="term" value="C:plasma membrane"/>
    <property type="evidence" value="ECO:0007669"/>
    <property type="project" value="TreeGrafter"/>
</dbReference>
<dbReference type="EMBL" id="FQVQ01000004">
    <property type="protein sequence ID" value="SHF17481.1"/>
    <property type="molecule type" value="Genomic_DNA"/>
</dbReference>
<proteinExistence type="predicted"/>
<evidence type="ECO:0000256" key="8">
    <source>
        <dbReference type="ARBA" id="ARBA00022777"/>
    </source>
</evidence>
<comment type="subcellular location">
    <subcellularLocation>
        <location evidence="2">Membrane</location>
        <topology evidence="2">Multi-pass membrane protein</topology>
    </subcellularLocation>
</comment>
<evidence type="ECO:0000256" key="1">
    <source>
        <dbReference type="ARBA" id="ARBA00000085"/>
    </source>
</evidence>
<keyword evidence="6 13" id="KW-0812">Transmembrane</keyword>
<dbReference type="PANTHER" id="PTHR45569">
    <property type="entry name" value="SENSOR PROTEIN KDPD"/>
    <property type="match status" value="1"/>
</dbReference>
<dbReference type="InterPro" id="IPR036097">
    <property type="entry name" value="HisK_dim/P_sf"/>
</dbReference>
<dbReference type="GO" id="GO:0005524">
    <property type="term" value="F:ATP binding"/>
    <property type="evidence" value="ECO:0007669"/>
    <property type="project" value="UniProtKB-KW"/>
</dbReference>
<dbReference type="STRING" id="1124188.SAMN05444377_104188"/>
<dbReference type="Gene3D" id="1.20.120.620">
    <property type="entry name" value="Backbone structure of the membrane domain of e. Coli histidine kinase receptor kdpd"/>
    <property type="match status" value="1"/>
</dbReference>
<accession>A0A1M4ZHK4</accession>
<keyword evidence="12 13" id="KW-0472">Membrane</keyword>
<dbReference type="AlphaFoldDB" id="A0A1M4ZHK4"/>
<dbReference type="Gene3D" id="3.30.565.10">
    <property type="entry name" value="Histidine kinase-like ATPase, C-terminal domain"/>
    <property type="match status" value="1"/>
</dbReference>
<dbReference type="InterPro" id="IPR003661">
    <property type="entry name" value="HisK_dim/P_dom"/>
</dbReference>
<dbReference type="InterPro" id="IPR025201">
    <property type="entry name" value="KdpD_TM"/>
</dbReference>
<evidence type="ECO:0000256" key="12">
    <source>
        <dbReference type="ARBA" id="ARBA00023136"/>
    </source>
</evidence>
<keyword evidence="16" id="KW-1185">Reference proteome</keyword>
<evidence type="ECO:0000256" key="10">
    <source>
        <dbReference type="ARBA" id="ARBA00022989"/>
    </source>
</evidence>
<protein>
    <recommendedName>
        <fullName evidence="3">histidine kinase</fullName>
        <ecNumber evidence="3">2.7.13.3</ecNumber>
    </recommendedName>
</protein>
<dbReference type="InterPro" id="IPR005467">
    <property type="entry name" value="His_kinase_dom"/>
</dbReference>
<keyword evidence="5" id="KW-0808">Transferase</keyword>
<comment type="catalytic activity">
    <reaction evidence="1">
        <text>ATP + protein L-histidine = ADP + protein N-phospho-L-histidine.</text>
        <dbReference type="EC" id="2.7.13.3"/>
    </reaction>
</comment>
<evidence type="ECO:0000256" key="2">
    <source>
        <dbReference type="ARBA" id="ARBA00004141"/>
    </source>
</evidence>
<evidence type="ECO:0000256" key="9">
    <source>
        <dbReference type="ARBA" id="ARBA00022840"/>
    </source>
</evidence>
<evidence type="ECO:0000256" key="13">
    <source>
        <dbReference type="SAM" id="Phobius"/>
    </source>
</evidence>
<gene>
    <name evidence="15" type="ORF">SAMN05444377_104188</name>
</gene>
<feature type="transmembrane region" description="Helical" evidence="13">
    <location>
        <begin position="39"/>
        <end position="66"/>
    </location>
</feature>
<feature type="domain" description="Histidine kinase" evidence="14">
    <location>
        <begin position="132"/>
        <end position="343"/>
    </location>
</feature>
<evidence type="ECO:0000313" key="16">
    <source>
        <dbReference type="Proteomes" id="UP000184147"/>
    </source>
</evidence>
<dbReference type="PANTHER" id="PTHR45569:SF1">
    <property type="entry name" value="SENSOR PROTEIN KDPD"/>
    <property type="match status" value="1"/>
</dbReference>
<dbReference type="Pfam" id="PF00512">
    <property type="entry name" value="HisKA"/>
    <property type="match status" value="1"/>
</dbReference>
<dbReference type="Pfam" id="PF13493">
    <property type="entry name" value="DUF4118"/>
    <property type="match status" value="1"/>
</dbReference>
<dbReference type="SMART" id="SM00387">
    <property type="entry name" value="HATPase_c"/>
    <property type="match status" value="1"/>
</dbReference>
<dbReference type="InterPro" id="IPR052023">
    <property type="entry name" value="Histidine_kinase_KdpD"/>
</dbReference>
<evidence type="ECO:0000259" key="14">
    <source>
        <dbReference type="PROSITE" id="PS50109"/>
    </source>
</evidence>
<dbReference type="GO" id="GO:0000155">
    <property type="term" value="F:phosphorelay sensor kinase activity"/>
    <property type="evidence" value="ECO:0007669"/>
    <property type="project" value="InterPro"/>
</dbReference>
<dbReference type="Proteomes" id="UP000184147">
    <property type="component" value="Unassembled WGS sequence"/>
</dbReference>
<reference evidence="15 16" key="1">
    <citation type="submission" date="2016-11" db="EMBL/GenBank/DDBJ databases">
        <authorList>
            <person name="Jaros S."/>
            <person name="Januszkiewicz K."/>
            <person name="Wedrychowicz H."/>
        </authorList>
    </citation>
    <scope>NUCLEOTIDE SEQUENCE [LARGE SCALE GENOMIC DNA]</scope>
    <source>
        <strain evidence="15 16">DSM 25660</strain>
    </source>
</reference>
<evidence type="ECO:0000256" key="7">
    <source>
        <dbReference type="ARBA" id="ARBA00022741"/>
    </source>
</evidence>
<dbReference type="CDD" id="cd00082">
    <property type="entry name" value="HisKA"/>
    <property type="match status" value="1"/>
</dbReference>
<dbReference type="InterPro" id="IPR036890">
    <property type="entry name" value="HATPase_C_sf"/>
</dbReference>
<evidence type="ECO:0000256" key="3">
    <source>
        <dbReference type="ARBA" id="ARBA00012438"/>
    </source>
</evidence>
<sequence length="352" mass="39906">MQTKPWIKQLGTGVVILLLVCLPCFIFRDVLGYRVVALLLLMTVSIMAMTFEILPILILAALSALVWNFFFIPPLFTFHISSPEDILLFTMYFVIAMVNVVFMRRIRKIEQKNQEQAEKERTLTLYSTFFNSLSHELRTPIATIIGSAETLQQLKEKLAPQEQTDLLQQIESAGLQLHLQVNNILNVSRLESGLLAPKMEWCDINEIIHGTLQHHFPDQRRIHFTPNEQLPLCQTDAGLWDQIVLNVVKNALLYTQGNVYIEVAISNDLLEISITDEGPGVPDAQLETLFEKFYRLPQTQTGGTGLGLSIVKGYIEALQGSVKAQNRSDRSGLQLLMQIPVKTNYLNQLKNE</sequence>
<dbReference type="PRINTS" id="PR00344">
    <property type="entry name" value="BCTRLSENSOR"/>
</dbReference>
<organism evidence="15 16">
    <name type="scientific">Flavobacterium fontis</name>
    <dbReference type="NCBI Taxonomy" id="1124188"/>
    <lineage>
        <taxon>Bacteria</taxon>
        <taxon>Pseudomonadati</taxon>
        <taxon>Bacteroidota</taxon>
        <taxon>Flavobacteriia</taxon>
        <taxon>Flavobacteriales</taxon>
        <taxon>Flavobacteriaceae</taxon>
        <taxon>Flavobacterium</taxon>
    </lineage>
</organism>
<keyword evidence="9" id="KW-0067">ATP-binding</keyword>
<keyword evidence="7" id="KW-0547">Nucleotide-binding</keyword>
<evidence type="ECO:0000256" key="5">
    <source>
        <dbReference type="ARBA" id="ARBA00022679"/>
    </source>
</evidence>
<feature type="transmembrane region" description="Helical" evidence="13">
    <location>
        <begin position="86"/>
        <end position="103"/>
    </location>
</feature>
<feature type="transmembrane region" description="Helical" evidence="13">
    <location>
        <begin position="6"/>
        <end position="27"/>
    </location>
</feature>
<dbReference type="Pfam" id="PF02518">
    <property type="entry name" value="HATPase_c"/>
    <property type="match status" value="1"/>
</dbReference>
<dbReference type="SUPFAM" id="SSF55874">
    <property type="entry name" value="ATPase domain of HSP90 chaperone/DNA topoisomerase II/histidine kinase"/>
    <property type="match status" value="1"/>
</dbReference>
<dbReference type="InterPro" id="IPR038318">
    <property type="entry name" value="KdpD_sf"/>
</dbReference>
<evidence type="ECO:0000256" key="4">
    <source>
        <dbReference type="ARBA" id="ARBA00022553"/>
    </source>
</evidence>
<dbReference type="RefSeq" id="WP_073362396.1">
    <property type="nucleotide sequence ID" value="NZ_FQVQ01000004.1"/>
</dbReference>
<dbReference type="EC" id="2.7.13.3" evidence="3"/>
<keyword evidence="11" id="KW-0902">Two-component regulatory system</keyword>
<dbReference type="SUPFAM" id="SSF47384">
    <property type="entry name" value="Homodimeric domain of signal transducing histidine kinase"/>
    <property type="match status" value="1"/>
</dbReference>
<dbReference type="SMART" id="SM00388">
    <property type="entry name" value="HisKA"/>
    <property type="match status" value="1"/>
</dbReference>
<keyword evidence="4" id="KW-0597">Phosphoprotein</keyword>
<evidence type="ECO:0000256" key="6">
    <source>
        <dbReference type="ARBA" id="ARBA00022692"/>
    </source>
</evidence>
<evidence type="ECO:0000313" key="15">
    <source>
        <dbReference type="EMBL" id="SHF17481.1"/>
    </source>
</evidence>
<dbReference type="PROSITE" id="PS50109">
    <property type="entry name" value="HIS_KIN"/>
    <property type="match status" value="1"/>
</dbReference>
<keyword evidence="8 15" id="KW-0418">Kinase</keyword>
<evidence type="ECO:0000256" key="11">
    <source>
        <dbReference type="ARBA" id="ARBA00023012"/>
    </source>
</evidence>
<dbReference type="Gene3D" id="1.10.287.130">
    <property type="match status" value="1"/>
</dbReference>
<dbReference type="InterPro" id="IPR003594">
    <property type="entry name" value="HATPase_dom"/>
</dbReference>
<dbReference type="OrthoDB" id="9804645at2"/>
<dbReference type="InterPro" id="IPR004358">
    <property type="entry name" value="Sig_transdc_His_kin-like_C"/>
</dbReference>
<keyword evidence="10 13" id="KW-1133">Transmembrane helix</keyword>